<reference evidence="3 4" key="1">
    <citation type="submission" date="2019-06" db="EMBL/GenBank/DDBJ databases">
        <title>A chromosomal-level reference genome of Carpinus fangiana (Coryloideae, Betulaceae).</title>
        <authorList>
            <person name="Yang X."/>
            <person name="Wang Z."/>
            <person name="Zhang L."/>
            <person name="Hao G."/>
            <person name="Liu J."/>
            <person name="Yang Y."/>
        </authorList>
    </citation>
    <scope>NUCLEOTIDE SEQUENCE [LARGE SCALE GENOMIC DNA]</scope>
    <source>
        <strain evidence="3">Cfa_2016G</strain>
        <tissue evidence="3">Leaf</tissue>
    </source>
</reference>
<sequence length="68" mass="6871">MAQGSKMVFTIVFTVVALVSTFAPTVLAQDFAPAPTPESQTGAGCSAAVSGATILASLFLSMVALLKH</sequence>
<feature type="signal peptide" evidence="2">
    <location>
        <begin position="1"/>
        <end position="28"/>
    </location>
</feature>
<dbReference type="EMBL" id="CM017324">
    <property type="protein sequence ID" value="KAE8038222.1"/>
    <property type="molecule type" value="Genomic_DNA"/>
</dbReference>
<keyword evidence="1" id="KW-0472">Membrane</keyword>
<dbReference type="OrthoDB" id="851643at2759"/>
<feature type="transmembrane region" description="Helical" evidence="1">
    <location>
        <begin position="47"/>
        <end position="66"/>
    </location>
</feature>
<evidence type="ECO:0000256" key="2">
    <source>
        <dbReference type="SAM" id="SignalP"/>
    </source>
</evidence>
<evidence type="ECO:0000256" key="1">
    <source>
        <dbReference type="SAM" id="Phobius"/>
    </source>
</evidence>
<dbReference type="Proteomes" id="UP000327013">
    <property type="component" value="Chromosome 4"/>
</dbReference>
<proteinExistence type="predicted"/>
<dbReference type="AlphaFoldDB" id="A0A660KP82"/>
<keyword evidence="2" id="KW-0732">Signal</keyword>
<keyword evidence="1" id="KW-0812">Transmembrane</keyword>
<evidence type="ECO:0000313" key="4">
    <source>
        <dbReference type="Proteomes" id="UP000327013"/>
    </source>
</evidence>
<organism evidence="3 4">
    <name type="scientific">Carpinus fangiana</name>
    <dbReference type="NCBI Taxonomy" id="176857"/>
    <lineage>
        <taxon>Eukaryota</taxon>
        <taxon>Viridiplantae</taxon>
        <taxon>Streptophyta</taxon>
        <taxon>Embryophyta</taxon>
        <taxon>Tracheophyta</taxon>
        <taxon>Spermatophyta</taxon>
        <taxon>Magnoliopsida</taxon>
        <taxon>eudicotyledons</taxon>
        <taxon>Gunneridae</taxon>
        <taxon>Pentapetalae</taxon>
        <taxon>rosids</taxon>
        <taxon>fabids</taxon>
        <taxon>Fagales</taxon>
        <taxon>Betulaceae</taxon>
        <taxon>Carpinus</taxon>
    </lineage>
</organism>
<keyword evidence="4" id="KW-1185">Reference proteome</keyword>
<dbReference type="PANTHER" id="PTHR33659">
    <property type="entry name" value="PROTEIN, PUTATIVE-RELATED-RELATED"/>
    <property type="match status" value="1"/>
</dbReference>
<protein>
    <submittedName>
        <fullName evidence="3">Uncharacterized protein</fullName>
    </submittedName>
</protein>
<feature type="chain" id="PRO_5024926132" evidence="2">
    <location>
        <begin position="29"/>
        <end position="68"/>
    </location>
</feature>
<gene>
    <name evidence="3" type="ORF">FH972_010753</name>
</gene>
<keyword evidence="1" id="KW-1133">Transmembrane helix</keyword>
<name>A0A660KP82_9ROSI</name>
<dbReference type="PANTHER" id="PTHR33659:SF1">
    <property type="entry name" value="PROTEIN, PUTATIVE-RELATED"/>
    <property type="match status" value="1"/>
</dbReference>
<accession>A0A660KP82</accession>
<evidence type="ECO:0000313" key="3">
    <source>
        <dbReference type="EMBL" id="KAE8038222.1"/>
    </source>
</evidence>